<dbReference type="SUPFAM" id="SSF53955">
    <property type="entry name" value="Lysozyme-like"/>
    <property type="match status" value="1"/>
</dbReference>
<sequence>MGEEGSRRSAETRIALRGSSVCVDRRLGKAAGVVVALLAVALGTAACVSLPSSRPDIPDGVPPGAGTPQPYFDINASGRTADLLIDWATPISKSTRIPVTALTAYGNAAEIQRQQHPECGIAWTTLAGIAAVESKHGRHRGSKIGADGDTTPHIRGVALDGTRGNLKITDTDGGTLDGDKTYDRAMGPFQFIPETWQRYGVDANGDGKASPDNLDDAALTAARYLCVSAHGDMTTPAGWERAVRVYNNSRQYVLDVRDHANAYSINVRY</sequence>
<dbReference type="InterPro" id="IPR043426">
    <property type="entry name" value="MltB-like"/>
</dbReference>
<reference evidence="2" key="1">
    <citation type="journal article" date="2021" name="Nat. Microbiol.">
        <title>Cocultivation of an ultrasmall environmental parasitic bacterium with lytic ability against bacteria associated with wastewater foams.</title>
        <authorList>
            <person name="Batinovic S."/>
            <person name="Rose J.J.A."/>
            <person name="Ratcliffe J."/>
            <person name="Seviour R.J."/>
            <person name="Petrovski S."/>
        </authorList>
    </citation>
    <scope>NUCLEOTIDE SEQUENCE</scope>
    <source>
        <strain evidence="2">CON44</strain>
    </source>
</reference>
<dbReference type="EMBL" id="CP045810">
    <property type="protein sequence ID" value="QHN38928.1"/>
    <property type="molecule type" value="Genomic_DNA"/>
</dbReference>
<proteinExistence type="predicted"/>
<organism evidence="2">
    <name type="scientific">Gordonia amarae</name>
    <dbReference type="NCBI Taxonomy" id="36821"/>
    <lineage>
        <taxon>Bacteria</taxon>
        <taxon>Bacillati</taxon>
        <taxon>Actinomycetota</taxon>
        <taxon>Actinomycetes</taxon>
        <taxon>Mycobacteriales</taxon>
        <taxon>Gordoniaceae</taxon>
        <taxon>Gordonia</taxon>
    </lineage>
</organism>
<dbReference type="PANTHER" id="PTHR30163">
    <property type="entry name" value="MEMBRANE-BOUND LYTIC MUREIN TRANSGLYCOSYLASE B"/>
    <property type="match status" value="1"/>
</dbReference>
<feature type="domain" description="Transglycosylase SLT" evidence="1">
    <location>
        <begin position="167"/>
        <end position="251"/>
    </location>
</feature>
<dbReference type="CDD" id="cd13399">
    <property type="entry name" value="Slt35-like"/>
    <property type="match status" value="1"/>
</dbReference>
<dbReference type="GO" id="GO:0009253">
    <property type="term" value="P:peptidoglycan catabolic process"/>
    <property type="evidence" value="ECO:0007669"/>
    <property type="project" value="TreeGrafter"/>
</dbReference>
<dbReference type="InterPro" id="IPR031304">
    <property type="entry name" value="SLT_2"/>
</dbReference>
<evidence type="ECO:0000259" key="1">
    <source>
        <dbReference type="Pfam" id="PF13406"/>
    </source>
</evidence>
<dbReference type="Pfam" id="PF13406">
    <property type="entry name" value="SLT_2"/>
    <property type="match status" value="1"/>
</dbReference>
<dbReference type="GO" id="GO:0008933">
    <property type="term" value="F:peptidoglycan lytic transglycosylase activity"/>
    <property type="evidence" value="ECO:0007669"/>
    <property type="project" value="TreeGrafter"/>
</dbReference>
<accession>A0A857KXR3</accession>
<dbReference type="AlphaFoldDB" id="A0A857KXR3"/>
<evidence type="ECO:0000313" key="2">
    <source>
        <dbReference type="EMBL" id="QHN38928.1"/>
    </source>
</evidence>
<protein>
    <submittedName>
        <fullName evidence="2">Murein transglycosylase</fullName>
    </submittedName>
</protein>
<gene>
    <name evidence="2" type="ORF">GII30_06865</name>
</gene>
<dbReference type="InterPro" id="IPR023346">
    <property type="entry name" value="Lysozyme-like_dom_sf"/>
</dbReference>
<dbReference type="PANTHER" id="PTHR30163:SF8">
    <property type="entry name" value="LYTIC MUREIN TRANSGLYCOSYLASE"/>
    <property type="match status" value="1"/>
</dbReference>
<name>A0A857KXR3_9ACTN</name>
<dbReference type="Gene3D" id="1.10.530.10">
    <property type="match status" value="1"/>
</dbReference>